<dbReference type="PANTHER" id="PTHR47803">
    <property type="entry name" value="TRNA-SPECIFIC ADENOSINE DEAMINASE 1"/>
    <property type="match status" value="1"/>
</dbReference>
<dbReference type="PROSITE" id="PS50141">
    <property type="entry name" value="A_DEAMIN_EDITASE"/>
    <property type="match status" value="1"/>
</dbReference>
<name>I4YF39_WALMC</name>
<accession>I4YF39</accession>
<dbReference type="RefSeq" id="XP_006957251.1">
    <property type="nucleotide sequence ID" value="XM_006957189.1"/>
</dbReference>
<dbReference type="eggNOG" id="KOG2777">
    <property type="taxonomic scope" value="Eukaryota"/>
</dbReference>
<dbReference type="OMA" id="HPKKITY"/>
<organism evidence="2 3">
    <name type="scientific">Wallemia mellicola (strain ATCC MYA-4683 / CBS 633.66)</name>
    <name type="common">Wallemia sebi (CBS 633.66)</name>
    <dbReference type="NCBI Taxonomy" id="671144"/>
    <lineage>
        <taxon>Eukaryota</taxon>
        <taxon>Fungi</taxon>
        <taxon>Dikarya</taxon>
        <taxon>Basidiomycota</taxon>
        <taxon>Wallemiomycotina</taxon>
        <taxon>Wallemiomycetes</taxon>
        <taxon>Wallemiales</taxon>
        <taxon>Wallemiaceae</taxon>
        <taxon>Wallemia</taxon>
    </lineage>
</organism>
<dbReference type="KEGG" id="wse:WALSEDRAFT_56780"/>
<sequence length="406" mass="45172">MGVDIVDAVLNTYRKLPKRAHPGVRPNGSLEWSILAGFVIEYNGIFECVAIGIGVKCLSAIKIPLQGDMVHDCHAEILAKRAFIRYLLNEMMNINKGDQSRYLTLQEGKYRLNEGVKLHMYISALPCGDASMIYTADHQNDDEAALYSAIPSLSGASNEHTDLVRGRMNYSRVGAIRTKPGRADASSTSSLSCSDKLATLCLLGVQGGLLANIIDPIYIDKIIIGGVFDNREKYLSECHRALYTRLEASLSGCVPDTKYRFHKPDISFTDTPYEHSKEQVESRAAGVDVQPAIECANYIANDIQKPTEIVVSGLKNGNFKRKGPDTPYFWKYRSRLCKLDIMRAYMSLNANPGPSNLTYYDVKNTAGSSDYRQVKGAIRSHPSLFAGWIITDKKYTMFDCEGNHRL</sequence>
<evidence type="ECO:0000313" key="2">
    <source>
        <dbReference type="EMBL" id="EIM22581.1"/>
    </source>
</evidence>
<dbReference type="GeneID" id="18472851"/>
<dbReference type="PANTHER" id="PTHR47803:SF1">
    <property type="entry name" value="TRNA-SPECIFIC ADENOSINE DEAMINASE 1"/>
    <property type="match status" value="1"/>
</dbReference>
<dbReference type="OrthoDB" id="10268011at2759"/>
<dbReference type="GO" id="GO:0043829">
    <property type="term" value="F:tRNA-specific adenosine-37 deaminase activity"/>
    <property type="evidence" value="ECO:0007669"/>
    <property type="project" value="TreeGrafter"/>
</dbReference>
<dbReference type="InterPro" id="IPR002466">
    <property type="entry name" value="A_deamin"/>
</dbReference>
<keyword evidence="3" id="KW-1185">Reference proteome</keyword>
<feature type="domain" description="A to I editase" evidence="1">
    <location>
        <begin position="50"/>
        <end position="381"/>
    </location>
</feature>
<evidence type="ECO:0000259" key="1">
    <source>
        <dbReference type="PROSITE" id="PS50141"/>
    </source>
</evidence>
<dbReference type="HOGENOM" id="CLU_005382_5_0_1"/>
<dbReference type="Pfam" id="PF02137">
    <property type="entry name" value="A_deamin"/>
    <property type="match status" value="1"/>
</dbReference>
<dbReference type="AlphaFoldDB" id="I4YF39"/>
<dbReference type="InParanoid" id="I4YF39"/>
<dbReference type="STRING" id="671144.I4YF39"/>
<evidence type="ECO:0000313" key="3">
    <source>
        <dbReference type="Proteomes" id="UP000005242"/>
    </source>
</evidence>
<dbReference type="Proteomes" id="UP000005242">
    <property type="component" value="Unassembled WGS sequence"/>
</dbReference>
<dbReference type="InterPro" id="IPR042935">
    <property type="entry name" value="Tad1"/>
</dbReference>
<reference evidence="2 3" key="1">
    <citation type="journal article" date="2012" name="Fungal Genet. Biol.">
        <title>The genome of the xerotolerant mold Wallemia sebi reveals adaptations to osmotic stress and suggests cryptic sexual reproduction.</title>
        <authorList>
            <person name="Padamsee M."/>
            <person name="Kumar T.K.A."/>
            <person name="Riley R."/>
            <person name="Binder M."/>
            <person name="Boyd A."/>
            <person name="Calvo A.M."/>
            <person name="Furukawa K."/>
            <person name="Hesse C."/>
            <person name="Hohmann S."/>
            <person name="James T.Y."/>
            <person name="LaButti K."/>
            <person name="Lapidus A."/>
            <person name="Lindquist E."/>
            <person name="Lucas S."/>
            <person name="Miller K."/>
            <person name="Shantappa S."/>
            <person name="Grigoriev I.V."/>
            <person name="Hibbett D.S."/>
            <person name="McLaughlin D.J."/>
            <person name="Spatafora J.W."/>
            <person name="Aime M.C."/>
        </authorList>
    </citation>
    <scope>NUCLEOTIDE SEQUENCE [LARGE SCALE GENOMIC DNA]</scope>
    <source>
        <strain evidence="3">ATCC MYA-4683 / CBS 633.66</strain>
    </source>
</reference>
<protein>
    <submittedName>
        <fullName evidence="2">Adenosine deaminase/editase</fullName>
    </submittedName>
</protein>
<gene>
    <name evidence="2" type="ORF">WALSEDRAFT_56780</name>
</gene>
<dbReference type="GO" id="GO:0003723">
    <property type="term" value="F:RNA binding"/>
    <property type="evidence" value="ECO:0007669"/>
    <property type="project" value="InterPro"/>
</dbReference>
<dbReference type="SMART" id="SM00552">
    <property type="entry name" value="ADEAMc"/>
    <property type="match status" value="1"/>
</dbReference>
<dbReference type="EMBL" id="JH668227">
    <property type="protein sequence ID" value="EIM22581.1"/>
    <property type="molecule type" value="Genomic_DNA"/>
</dbReference>
<dbReference type="GO" id="GO:0002100">
    <property type="term" value="P:tRNA wobble adenosine to inosine editing"/>
    <property type="evidence" value="ECO:0007669"/>
    <property type="project" value="InterPro"/>
</dbReference>
<dbReference type="FunCoup" id="I4YF39">
    <property type="interactions" value="386"/>
</dbReference>
<proteinExistence type="predicted"/>